<sequence>MTMGGGGAMRAAAKVAGIGVVNSGIRGGISCVPPSVEHSVRNASRPVSAIISSTTGGGEVAATVQRPSWELDEWEFAGGVEEEMVVHSAEPVARVVFGGAPPKNKGRALSLVFSDFLHSFLSPQTPPKFSQVHIKICNYQHHNLLSKNIPMQSTKIKKTNSDTDQNRKKKNQNKFLLCFRPVVMDGLERQGLGNGGGGCGGGDPVFKCVKLENNDGEVFPQIFPTNLPSSNRESIAYTEKKGHKKNLSRLLKAILFETSLAKKIKRRKLLQKLKQSEKAEKDSNPEKNSIDAMNKEFAKREDGRNISNSNMTSSSHSSLWSLSSSSLSLNSSSSVSDASPLFRSNSSEFKPKQDNKQGNGKGYTSTIGLCLVLISLMVLVLWGKVCAILCTSAWLFLVPRCSKARNNSSQNIFYDEGIDSKEYKKKIIMEGLLERTRNHVL</sequence>
<dbReference type="InterPro" id="IPR040411">
    <property type="entry name" value="At5g23160-like"/>
</dbReference>
<reference evidence="4" key="1">
    <citation type="journal article" date="2019" name="Gigascience">
        <title>De novo genome assembly of the endangered Acer yangbiense, a plant species with extremely small populations endemic to Yunnan Province, China.</title>
        <authorList>
            <person name="Yang J."/>
            <person name="Wariss H.M."/>
            <person name="Tao L."/>
            <person name="Zhang R."/>
            <person name="Yun Q."/>
            <person name="Hollingsworth P."/>
            <person name="Dao Z."/>
            <person name="Luo G."/>
            <person name="Guo H."/>
            <person name="Ma Y."/>
            <person name="Sun W."/>
        </authorList>
    </citation>
    <scope>NUCLEOTIDE SEQUENCE [LARGE SCALE GENOMIC DNA]</scope>
    <source>
        <strain evidence="4">cv. br00</strain>
    </source>
</reference>
<dbReference type="Proteomes" id="UP000326939">
    <property type="component" value="Chromosome 16"/>
</dbReference>
<keyword evidence="2" id="KW-1133">Transmembrane helix</keyword>
<feature type="region of interest" description="Disordered" evidence="1">
    <location>
        <begin position="332"/>
        <end position="359"/>
    </location>
</feature>
<comment type="caution">
    <text evidence="3">The sequence shown here is derived from an EMBL/GenBank/DDBJ whole genome shotgun (WGS) entry which is preliminary data.</text>
</comment>
<proteinExistence type="predicted"/>
<evidence type="ECO:0000313" key="4">
    <source>
        <dbReference type="Proteomes" id="UP000326939"/>
    </source>
</evidence>
<evidence type="ECO:0000256" key="1">
    <source>
        <dbReference type="SAM" id="MobiDB-lite"/>
    </source>
</evidence>
<evidence type="ECO:0000256" key="2">
    <source>
        <dbReference type="SAM" id="Phobius"/>
    </source>
</evidence>
<dbReference type="AlphaFoldDB" id="A0A5N5JR10"/>
<evidence type="ECO:0000313" key="3">
    <source>
        <dbReference type="EMBL" id="KAB5521572.1"/>
    </source>
</evidence>
<protein>
    <submittedName>
        <fullName evidence="3">Uncharacterized protein</fullName>
    </submittedName>
</protein>
<accession>A0A5N5JR10</accession>
<keyword evidence="2" id="KW-0472">Membrane</keyword>
<organism evidence="3 4">
    <name type="scientific">Salix brachista</name>
    <dbReference type="NCBI Taxonomy" id="2182728"/>
    <lineage>
        <taxon>Eukaryota</taxon>
        <taxon>Viridiplantae</taxon>
        <taxon>Streptophyta</taxon>
        <taxon>Embryophyta</taxon>
        <taxon>Tracheophyta</taxon>
        <taxon>Spermatophyta</taxon>
        <taxon>Magnoliopsida</taxon>
        <taxon>eudicotyledons</taxon>
        <taxon>Gunneridae</taxon>
        <taxon>Pentapetalae</taxon>
        <taxon>rosids</taxon>
        <taxon>fabids</taxon>
        <taxon>Malpighiales</taxon>
        <taxon>Salicaceae</taxon>
        <taxon>Saliceae</taxon>
        <taxon>Salix</taxon>
    </lineage>
</organism>
<feature type="transmembrane region" description="Helical" evidence="2">
    <location>
        <begin position="371"/>
        <end position="397"/>
    </location>
</feature>
<gene>
    <name evidence="3" type="ORF">DKX38_025891</name>
</gene>
<dbReference type="EMBL" id="VDCV01000016">
    <property type="protein sequence ID" value="KAB5521572.1"/>
    <property type="molecule type" value="Genomic_DNA"/>
</dbReference>
<dbReference type="PANTHER" id="PTHR34379">
    <property type="entry name" value="OS07G0553800 PROTEIN"/>
    <property type="match status" value="1"/>
</dbReference>
<dbReference type="PANTHER" id="PTHR34379:SF6">
    <property type="entry name" value="PROTEIN 3F"/>
    <property type="match status" value="1"/>
</dbReference>
<keyword evidence="2" id="KW-0812">Transmembrane</keyword>
<name>A0A5N5JR10_9ROSI</name>
<keyword evidence="4" id="KW-1185">Reference proteome</keyword>